<dbReference type="InterPro" id="IPR050109">
    <property type="entry name" value="HTH-type_TetR-like_transc_reg"/>
</dbReference>
<dbReference type="STRING" id="1423807.FD16_GL001408"/>
<dbReference type="GO" id="GO:0003700">
    <property type="term" value="F:DNA-binding transcription factor activity"/>
    <property type="evidence" value="ECO:0007669"/>
    <property type="project" value="TreeGrafter"/>
</dbReference>
<dbReference type="SUPFAM" id="SSF46689">
    <property type="entry name" value="Homeodomain-like"/>
    <property type="match status" value="1"/>
</dbReference>
<dbReference type="PROSITE" id="PS50977">
    <property type="entry name" value="HTH_TETR_2"/>
    <property type="match status" value="1"/>
</dbReference>
<dbReference type="InterPro" id="IPR001647">
    <property type="entry name" value="HTH_TetR"/>
</dbReference>
<dbReference type="OrthoDB" id="9780939at2"/>
<dbReference type="PATRIC" id="fig|1423807.3.peg.1436"/>
<dbReference type="Gene3D" id="1.10.10.60">
    <property type="entry name" value="Homeodomain-like"/>
    <property type="match status" value="1"/>
</dbReference>
<organism evidence="4 5">
    <name type="scientific">Paucilactobacillus suebicus DSM 5007 = KCTC 3549</name>
    <dbReference type="NCBI Taxonomy" id="1423807"/>
    <lineage>
        <taxon>Bacteria</taxon>
        <taxon>Bacillati</taxon>
        <taxon>Bacillota</taxon>
        <taxon>Bacilli</taxon>
        <taxon>Lactobacillales</taxon>
        <taxon>Lactobacillaceae</taxon>
        <taxon>Paucilactobacillus</taxon>
    </lineage>
</organism>
<dbReference type="Proteomes" id="UP000051820">
    <property type="component" value="Unassembled WGS sequence"/>
</dbReference>
<feature type="DNA-binding region" description="H-T-H motif" evidence="2">
    <location>
        <begin position="38"/>
        <end position="57"/>
    </location>
</feature>
<name>A0A0R1VXQ5_9LACO</name>
<evidence type="ECO:0000256" key="2">
    <source>
        <dbReference type="PROSITE-ProRule" id="PRU00335"/>
    </source>
</evidence>
<comment type="caution">
    <text evidence="4">The sequence shown here is derived from an EMBL/GenBank/DDBJ whole genome shotgun (WGS) entry which is preliminary data.</text>
</comment>
<dbReference type="AlphaFoldDB" id="A0A0R1VXQ5"/>
<dbReference type="Gene3D" id="1.10.357.10">
    <property type="entry name" value="Tetracycline Repressor, domain 2"/>
    <property type="match status" value="1"/>
</dbReference>
<evidence type="ECO:0000313" key="4">
    <source>
        <dbReference type="EMBL" id="KRM10205.1"/>
    </source>
</evidence>
<protein>
    <submittedName>
        <fullName evidence="4">Transcription regulator</fullName>
    </submittedName>
</protein>
<feature type="domain" description="HTH tetR-type" evidence="3">
    <location>
        <begin position="15"/>
        <end position="75"/>
    </location>
</feature>
<accession>A0A0R1VXQ5</accession>
<dbReference type="PANTHER" id="PTHR30055:SF226">
    <property type="entry name" value="HTH-TYPE TRANSCRIPTIONAL REGULATOR PKSA"/>
    <property type="match status" value="1"/>
</dbReference>
<evidence type="ECO:0000256" key="1">
    <source>
        <dbReference type="ARBA" id="ARBA00023125"/>
    </source>
</evidence>
<dbReference type="GO" id="GO:0000976">
    <property type="term" value="F:transcription cis-regulatory region binding"/>
    <property type="evidence" value="ECO:0007669"/>
    <property type="project" value="TreeGrafter"/>
</dbReference>
<reference evidence="4 5" key="1">
    <citation type="journal article" date="2015" name="Genome Announc.">
        <title>Expanding the biotechnology potential of lactobacilli through comparative genomics of 213 strains and associated genera.</title>
        <authorList>
            <person name="Sun Z."/>
            <person name="Harris H.M."/>
            <person name="McCann A."/>
            <person name="Guo C."/>
            <person name="Argimon S."/>
            <person name="Zhang W."/>
            <person name="Yang X."/>
            <person name="Jeffery I.B."/>
            <person name="Cooney J.C."/>
            <person name="Kagawa T.F."/>
            <person name="Liu W."/>
            <person name="Song Y."/>
            <person name="Salvetti E."/>
            <person name="Wrobel A."/>
            <person name="Rasinkangas P."/>
            <person name="Parkhill J."/>
            <person name="Rea M.C."/>
            <person name="O'Sullivan O."/>
            <person name="Ritari J."/>
            <person name="Douillard F.P."/>
            <person name="Paul Ross R."/>
            <person name="Yang R."/>
            <person name="Briner A.E."/>
            <person name="Felis G.E."/>
            <person name="de Vos W.M."/>
            <person name="Barrangou R."/>
            <person name="Klaenhammer T.R."/>
            <person name="Caufield P.W."/>
            <person name="Cui Y."/>
            <person name="Zhang H."/>
            <person name="O'Toole P.W."/>
        </authorList>
    </citation>
    <scope>NUCLEOTIDE SEQUENCE [LARGE SCALE GENOMIC DNA]</scope>
    <source>
        <strain evidence="4 5">DSM 5007</strain>
    </source>
</reference>
<dbReference type="EMBL" id="AZGF01000030">
    <property type="protein sequence ID" value="KRM10205.1"/>
    <property type="molecule type" value="Genomic_DNA"/>
</dbReference>
<dbReference type="Pfam" id="PF00440">
    <property type="entry name" value="TetR_N"/>
    <property type="match status" value="1"/>
</dbReference>
<dbReference type="RefSeq" id="WP_029508311.1">
    <property type="nucleotide sequence ID" value="NZ_AZGF01000030.1"/>
</dbReference>
<proteinExistence type="predicted"/>
<gene>
    <name evidence="4" type="ORF">FD16_GL001408</name>
</gene>
<dbReference type="PRINTS" id="PR00455">
    <property type="entry name" value="HTHTETR"/>
</dbReference>
<dbReference type="InterPro" id="IPR036271">
    <property type="entry name" value="Tet_transcr_reg_TetR-rel_C_sf"/>
</dbReference>
<keyword evidence="1 2" id="KW-0238">DNA-binding</keyword>
<dbReference type="InterPro" id="IPR009057">
    <property type="entry name" value="Homeodomain-like_sf"/>
</dbReference>
<dbReference type="eggNOG" id="COG1309">
    <property type="taxonomic scope" value="Bacteria"/>
</dbReference>
<sequence>MMDEVKPKAAVKMDPQKEEQILDCALHNFAKYGYRDTKTEVIALEAHVSKGTVFHYFGSKDQLLIIVVENAIKKITQVADFSVWTESKDLVDMVIRATKYKIELELKYADEFRLLINVYGAIDQFPKRIQPILQETYQREMQDQIGKLLNPVLAKMDLRDDVTPALVFELVTAIMSQIEQQTTVLMHQDPNAKLKDFTEIIDKATRYLEVVERGIVRKSAV</sequence>
<dbReference type="PANTHER" id="PTHR30055">
    <property type="entry name" value="HTH-TYPE TRANSCRIPTIONAL REGULATOR RUTR"/>
    <property type="match status" value="1"/>
</dbReference>
<evidence type="ECO:0000259" key="3">
    <source>
        <dbReference type="PROSITE" id="PS50977"/>
    </source>
</evidence>
<evidence type="ECO:0000313" key="5">
    <source>
        <dbReference type="Proteomes" id="UP000051820"/>
    </source>
</evidence>
<keyword evidence="5" id="KW-1185">Reference proteome</keyword>
<dbReference type="SUPFAM" id="SSF48498">
    <property type="entry name" value="Tetracyclin repressor-like, C-terminal domain"/>
    <property type="match status" value="1"/>
</dbReference>